<feature type="region of interest" description="Disordered" evidence="1">
    <location>
        <begin position="83"/>
        <end position="105"/>
    </location>
</feature>
<feature type="compositionally biased region" description="Low complexity" evidence="1">
    <location>
        <begin position="85"/>
        <end position="105"/>
    </location>
</feature>
<protein>
    <recommendedName>
        <fullName evidence="4">Ubiquitin-like domain-containing protein</fullName>
    </recommendedName>
</protein>
<dbReference type="Proteomes" id="UP001488805">
    <property type="component" value="Unassembled WGS sequence"/>
</dbReference>
<sequence>MLLRVFVSPDNIRRVDISENLSSVEQLKEILQERLQLQGDFLIQFEDPDFGNELCNLTDIKELPQDRAMLRILWKSSIQPEEAASLSSNSSLSMLDSDSLIISIH</sequence>
<keyword evidence="3" id="KW-1185">Reference proteome</keyword>
<evidence type="ECO:0000313" key="3">
    <source>
        <dbReference type="Proteomes" id="UP001488805"/>
    </source>
</evidence>
<evidence type="ECO:0000256" key="1">
    <source>
        <dbReference type="SAM" id="MobiDB-lite"/>
    </source>
</evidence>
<proteinExistence type="predicted"/>
<accession>A0AAW1F3Y2</accession>
<evidence type="ECO:0008006" key="4">
    <source>
        <dbReference type="Google" id="ProtNLM"/>
    </source>
</evidence>
<comment type="caution">
    <text evidence="2">The sequence shown here is derived from an EMBL/GenBank/DDBJ whole genome shotgun (WGS) entry which is preliminary data.</text>
</comment>
<name>A0AAW1F3Y2_ZOAVI</name>
<dbReference type="EMBL" id="JBCEZU010000111">
    <property type="protein sequence ID" value="KAK9528369.1"/>
    <property type="molecule type" value="Genomic_DNA"/>
</dbReference>
<reference evidence="2 3" key="1">
    <citation type="journal article" date="2024" name="Genome Biol. Evol.">
        <title>Chromosome-level genome assembly of the viviparous eelpout Zoarces viviparus.</title>
        <authorList>
            <person name="Fuhrmann N."/>
            <person name="Brasseur M.V."/>
            <person name="Bakowski C.E."/>
            <person name="Podsiadlowski L."/>
            <person name="Prost S."/>
            <person name="Krehenwinkel H."/>
            <person name="Mayer C."/>
        </authorList>
    </citation>
    <scope>NUCLEOTIDE SEQUENCE [LARGE SCALE GENOMIC DNA]</scope>
    <source>
        <strain evidence="2">NO-MEL_2022_Ind0_liver</strain>
    </source>
</reference>
<dbReference type="AlphaFoldDB" id="A0AAW1F3Y2"/>
<evidence type="ECO:0000313" key="2">
    <source>
        <dbReference type="EMBL" id="KAK9528369.1"/>
    </source>
</evidence>
<gene>
    <name evidence="2" type="ORF">VZT92_012535</name>
</gene>
<organism evidence="2 3">
    <name type="scientific">Zoarces viviparus</name>
    <name type="common">Viviparous eelpout</name>
    <name type="synonym">Blennius viviparus</name>
    <dbReference type="NCBI Taxonomy" id="48416"/>
    <lineage>
        <taxon>Eukaryota</taxon>
        <taxon>Metazoa</taxon>
        <taxon>Chordata</taxon>
        <taxon>Craniata</taxon>
        <taxon>Vertebrata</taxon>
        <taxon>Euteleostomi</taxon>
        <taxon>Actinopterygii</taxon>
        <taxon>Neopterygii</taxon>
        <taxon>Teleostei</taxon>
        <taxon>Neoteleostei</taxon>
        <taxon>Acanthomorphata</taxon>
        <taxon>Eupercaria</taxon>
        <taxon>Perciformes</taxon>
        <taxon>Cottioidei</taxon>
        <taxon>Zoarcales</taxon>
        <taxon>Zoarcidae</taxon>
        <taxon>Zoarcinae</taxon>
        <taxon>Zoarces</taxon>
    </lineage>
</organism>